<dbReference type="Pfam" id="PF02353">
    <property type="entry name" value="CMAS"/>
    <property type="match status" value="1"/>
</dbReference>
<keyword evidence="2" id="KW-1185">Reference proteome</keyword>
<dbReference type="Gene3D" id="3.40.50.150">
    <property type="entry name" value="Vaccinia Virus protein VP39"/>
    <property type="match status" value="1"/>
</dbReference>
<dbReference type="AlphaFoldDB" id="A0AAN4VVC3"/>
<dbReference type="CDD" id="cd02440">
    <property type="entry name" value="AdoMet_MTases"/>
    <property type="match status" value="1"/>
</dbReference>
<evidence type="ECO:0000313" key="2">
    <source>
        <dbReference type="Proteomes" id="UP001310022"/>
    </source>
</evidence>
<proteinExistence type="predicted"/>
<reference evidence="1 2" key="1">
    <citation type="submission" date="2021-12" db="EMBL/GenBank/DDBJ databases">
        <title>Genome sequencing of bacteria with rrn-lacking chromosome and rrn-plasmid.</title>
        <authorList>
            <person name="Anda M."/>
            <person name="Iwasaki W."/>
        </authorList>
    </citation>
    <scope>NUCLEOTIDE SEQUENCE [LARGE SCALE GENOMIC DNA]</scope>
    <source>
        <strain evidence="1 2">NBRC 15940</strain>
    </source>
</reference>
<dbReference type="PANTHER" id="PTHR44068">
    <property type="entry name" value="ZGC:194242"/>
    <property type="match status" value="1"/>
</dbReference>
<comment type="caution">
    <text evidence="1">The sequence shown here is derived from an EMBL/GenBank/DDBJ whole genome shotgun (WGS) entry which is preliminary data.</text>
</comment>
<evidence type="ECO:0000313" key="1">
    <source>
        <dbReference type="EMBL" id="GJM60809.1"/>
    </source>
</evidence>
<accession>A0AAN4VVC3</accession>
<name>A0AAN4VVC3_9BACT</name>
<dbReference type="RefSeq" id="WP_338236484.1">
    <property type="nucleotide sequence ID" value="NZ_BQKE01000001.1"/>
</dbReference>
<dbReference type="Proteomes" id="UP001310022">
    <property type="component" value="Unassembled WGS sequence"/>
</dbReference>
<dbReference type="EMBL" id="BQKE01000001">
    <property type="protein sequence ID" value="GJM60809.1"/>
    <property type="molecule type" value="Genomic_DNA"/>
</dbReference>
<dbReference type="InterPro" id="IPR050447">
    <property type="entry name" value="Erg6_SMT_methyltransf"/>
</dbReference>
<sequence length="286" mass="33021">MDPKQEIAAAYDQSEWLYKLVWGLGKEWSMNYGYWEADTQTIRQAIINLRTKIAERLQLNSSAHLLDAGCGYGGTAVWLAQKYGCRVTGITLSPRQIEKAKQLALEHEVAHLCQFELGDYHHLAFPDQHFTHYLALESAFHTQDKAQFLTEAARVLSSGGRMVISDYWGKTDGREALLKQWFTGYHIQELCKVEDFSHQLKNLGFRALSWEDFTPHILPSSKRLYFFGKMGQWTFPLQWLFPKKLRVPKSRIESVIAQHKALEQNLWAYGVYSAIKPELFTTKSNN</sequence>
<dbReference type="SUPFAM" id="SSF53335">
    <property type="entry name" value="S-adenosyl-L-methionine-dependent methyltransferases"/>
    <property type="match status" value="1"/>
</dbReference>
<organism evidence="1 2">
    <name type="scientific">Persicobacter diffluens</name>
    <dbReference type="NCBI Taxonomy" id="981"/>
    <lineage>
        <taxon>Bacteria</taxon>
        <taxon>Pseudomonadati</taxon>
        <taxon>Bacteroidota</taxon>
        <taxon>Cytophagia</taxon>
        <taxon>Cytophagales</taxon>
        <taxon>Persicobacteraceae</taxon>
        <taxon>Persicobacter</taxon>
    </lineage>
</organism>
<protein>
    <submittedName>
        <fullName evidence="1">Uncharacterized protein</fullName>
    </submittedName>
</protein>
<dbReference type="InterPro" id="IPR029063">
    <property type="entry name" value="SAM-dependent_MTases_sf"/>
</dbReference>
<gene>
    <name evidence="1" type="ORF">PEDI_13610</name>
</gene>
<dbReference type="PANTHER" id="PTHR44068:SF11">
    <property type="entry name" value="GERANYL DIPHOSPHATE 2-C-METHYLTRANSFERASE"/>
    <property type="match status" value="1"/>
</dbReference>